<dbReference type="EMBL" id="LGKP01000022">
    <property type="protein sequence ID" value="KPL85884.1"/>
    <property type="molecule type" value="Genomic_DNA"/>
</dbReference>
<dbReference type="AlphaFoldDB" id="A0A0P6XSJ3"/>
<reference evidence="1 2" key="1">
    <citation type="submission" date="2015-07" db="EMBL/GenBank/DDBJ databases">
        <title>Whole genome sequence of Herpetosiphon geysericola DSM 7119.</title>
        <authorList>
            <person name="Hemp J."/>
            <person name="Ward L.M."/>
            <person name="Pace L.A."/>
            <person name="Fischer W.W."/>
        </authorList>
    </citation>
    <scope>NUCLEOTIDE SEQUENCE [LARGE SCALE GENOMIC DNA]</scope>
    <source>
        <strain evidence="1 2">DSM 7119</strain>
    </source>
</reference>
<accession>A0A0P6XSJ3</accession>
<organism evidence="1 2">
    <name type="scientific">Herpetosiphon geysericola</name>
    <dbReference type="NCBI Taxonomy" id="70996"/>
    <lineage>
        <taxon>Bacteria</taxon>
        <taxon>Bacillati</taxon>
        <taxon>Chloroflexota</taxon>
        <taxon>Chloroflexia</taxon>
        <taxon>Herpetosiphonales</taxon>
        <taxon>Herpetosiphonaceae</taxon>
        <taxon>Herpetosiphon</taxon>
    </lineage>
</organism>
<dbReference type="Proteomes" id="UP000050277">
    <property type="component" value="Unassembled WGS sequence"/>
</dbReference>
<dbReference type="RefSeq" id="WP_054534940.1">
    <property type="nucleotide sequence ID" value="NZ_LGKP01000022.1"/>
</dbReference>
<evidence type="ECO:0000313" key="2">
    <source>
        <dbReference type="Proteomes" id="UP000050277"/>
    </source>
</evidence>
<keyword evidence="2" id="KW-1185">Reference proteome</keyword>
<evidence type="ECO:0000313" key="1">
    <source>
        <dbReference type="EMBL" id="KPL85884.1"/>
    </source>
</evidence>
<dbReference type="STRING" id="70996.SE18_13260"/>
<proteinExistence type="predicted"/>
<sequence>MLEIGAATIVEQLELAATNQLQALFEAALQAADECICTAAPEWLGHCKLMVDTGDQVGYVSRTEANGHNSWSNIPKPLGAATKAEITIYIAVYGIDDRHAQLAAQAAQTMLKQLM</sequence>
<name>A0A0P6XSJ3_9CHLR</name>
<protein>
    <submittedName>
        <fullName evidence="1">Uncharacterized protein</fullName>
    </submittedName>
</protein>
<comment type="caution">
    <text evidence="1">The sequence shown here is derived from an EMBL/GenBank/DDBJ whole genome shotgun (WGS) entry which is preliminary data.</text>
</comment>
<dbReference type="OrthoDB" id="9838094at2"/>
<gene>
    <name evidence="1" type="ORF">SE18_13260</name>
</gene>